<proteinExistence type="predicted"/>
<evidence type="ECO:0000256" key="1">
    <source>
        <dbReference type="SAM" id="Phobius"/>
    </source>
</evidence>
<feature type="domain" description="DUF6533" evidence="2">
    <location>
        <begin position="16"/>
        <end position="61"/>
    </location>
</feature>
<keyword evidence="1" id="KW-0812">Transmembrane</keyword>
<dbReference type="InterPro" id="IPR045340">
    <property type="entry name" value="DUF6533"/>
</dbReference>
<reference evidence="3 4" key="1">
    <citation type="submission" date="2015-04" db="EMBL/GenBank/DDBJ databases">
        <title>Complete genome sequence of Schizopora paradoxa KUC8140, a cosmopolitan wood degrader in East Asia.</title>
        <authorList>
            <consortium name="DOE Joint Genome Institute"/>
            <person name="Min B."/>
            <person name="Park H."/>
            <person name="Jang Y."/>
            <person name="Kim J.-J."/>
            <person name="Kim K.H."/>
            <person name="Pangilinan J."/>
            <person name="Lipzen A."/>
            <person name="Riley R."/>
            <person name="Grigoriev I.V."/>
            <person name="Spatafora J.W."/>
            <person name="Choi I.-G."/>
        </authorList>
    </citation>
    <scope>NUCLEOTIDE SEQUENCE [LARGE SCALE GENOMIC DNA]</scope>
    <source>
        <strain evidence="3 4">KUC8140</strain>
    </source>
</reference>
<keyword evidence="4" id="KW-1185">Reference proteome</keyword>
<organism evidence="3 4">
    <name type="scientific">Schizopora paradoxa</name>
    <dbReference type="NCBI Taxonomy" id="27342"/>
    <lineage>
        <taxon>Eukaryota</taxon>
        <taxon>Fungi</taxon>
        <taxon>Dikarya</taxon>
        <taxon>Basidiomycota</taxon>
        <taxon>Agaricomycotina</taxon>
        <taxon>Agaricomycetes</taxon>
        <taxon>Hymenochaetales</taxon>
        <taxon>Schizoporaceae</taxon>
        <taxon>Schizopora</taxon>
    </lineage>
</organism>
<dbReference type="Pfam" id="PF20151">
    <property type="entry name" value="DUF6533"/>
    <property type="match status" value="1"/>
</dbReference>
<dbReference type="Proteomes" id="UP000053477">
    <property type="component" value="Unassembled WGS sequence"/>
</dbReference>
<evidence type="ECO:0000259" key="2">
    <source>
        <dbReference type="Pfam" id="PF20151"/>
    </source>
</evidence>
<evidence type="ECO:0000313" key="3">
    <source>
        <dbReference type="EMBL" id="KLO13701.1"/>
    </source>
</evidence>
<feature type="transmembrane region" description="Helical" evidence="1">
    <location>
        <begin position="184"/>
        <end position="205"/>
    </location>
</feature>
<accession>A0A0H2SA00</accession>
<evidence type="ECO:0000313" key="4">
    <source>
        <dbReference type="Proteomes" id="UP000053477"/>
    </source>
</evidence>
<dbReference type="OrthoDB" id="2675435at2759"/>
<feature type="transmembrane region" description="Helical" evidence="1">
    <location>
        <begin position="87"/>
        <end position="110"/>
    </location>
</feature>
<feature type="transmembrane region" description="Helical" evidence="1">
    <location>
        <begin position="141"/>
        <end position="163"/>
    </location>
</feature>
<feature type="transmembrane region" description="Helical" evidence="1">
    <location>
        <begin position="57"/>
        <end position="75"/>
    </location>
</feature>
<name>A0A0H2SA00_9AGAM</name>
<keyword evidence="1" id="KW-0472">Membrane</keyword>
<sequence>MSIQPGQVEQALVVNYVNVCSLTLLVYDACLKFEEELKYIWRKDWTFLKCVYIGSKYLAFVDGALTVVLLLQPGLKPHSCSVLYKTVIYLIWFGVVLAEAIIQCHAWVIWGLSKYDTSFTLSPLPNIRPCLPDESSSQSWAHIYITFLCIMVAEINVLVLMLWRKFMEFKYLGGGKRIALLQILYRDGMIYVFCLLALSAGHSVLDMRYWLPILS</sequence>
<dbReference type="InParanoid" id="A0A0H2SA00"/>
<gene>
    <name evidence="3" type="ORF">SCHPADRAFT_348868</name>
</gene>
<keyword evidence="1" id="KW-1133">Transmembrane helix</keyword>
<dbReference type="AlphaFoldDB" id="A0A0H2SA00"/>
<dbReference type="EMBL" id="KQ085955">
    <property type="protein sequence ID" value="KLO13701.1"/>
    <property type="molecule type" value="Genomic_DNA"/>
</dbReference>
<protein>
    <recommendedName>
        <fullName evidence="2">DUF6533 domain-containing protein</fullName>
    </recommendedName>
</protein>